<evidence type="ECO:0000256" key="5">
    <source>
        <dbReference type="HAMAP-Rule" id="MF_00374"/>
    </source>
</evidence>
<dbReference type="Pfam" id="PF00831">
    <property type="entry name" value="Ribosomal_L29"/>
    <property type="match status" value="1"/>
</dbReference>
<dbReference type="HAMAP" id="MF_00374">
    <property type="entry name" value="Ribosomal_uL29"/>
    <property type="match status" value="1"/>
</dbReference>
<evidence type="ECO:0000256" key="1">
    <source>
        <dbReference type="ARBA" id="ARBA00009254"/>
    </source>
</evidence>
<dbReference type="PANTHER" id="PTHR10916">
    <property type="entry name" value="60S RIBOSOMAL PROTEIN L35/50S RIBOSOMAL PROTEIN L29"/>
    <property type="match status" value="1"/>
</dbReference>
<geneLocation type="chloroplast" evidence="6"/>
<name>A0A1X9PTZ2_9RHOD</name>
<reference evidence="6" key="1">
    <citation type="submission" date="2017-03" db="EMBL/GenBank/DDBJ databases">
        <title>The new red algal subphylum Proteorhodophytina comprises the largest and most divergent plastid genomes known.</title>
        <authorList>
            <person name="Munoz-Gomez S.A."/>
            <person name="Mejia-Franco F.G."/>
            <person name="Durnin K."/>
            <person name="Morgan C."/>
            <person name="Grisdale C.J."/>
            <person name="Archibald J.M."/>
            <person name="Slamovits C.H."/>
        </authorList>
    </citation>
    <scope>NUCLEOTIDE SEQUENCE</scope>
    <source>
        <strain evidence="6">NIES-2662</strain>
    </source>
</reference>
<dbReference type="InterPro" id="IPR036049">
    <property type="entry name" value="Ribosomal_uL29_sf"/>
</dbReference>
<dbReference type="NCBIfam" id="TIGR00012">
    <property type="entry name" value="L29"/>
    <property type="match status" value="1"/>
</dbReference>
<dbReference type="GO" id="GO:0022625">
    <property type="term" value="C:cytosolic large ribosomal subunit"/>
    <property type="evidence" value="ECO:0007669"/>
    <property type="project" value="TreeGrafter"/>
</dbReference>
<protein>
    <recommendedName>
        <fullName evidence="4 5">Large ribosomal subunit protein uL29c</fullName>
    </recommendedName>
</protein>
<keyword evidence="3 5" id="KW-0687">Ribonucleoprotein</keyword>
<dbReference type="CDD" id="cd00427">
    <property type="entry name" value="Ribosomal_L29_HIP"/>
    <property type="match status" value="1"/>
</dbReference>
<comment type="subcellular location">
    <subcellularLocation>
        <location evidence="5">Plastid</location>
        <location evidence="5">Chloroplast</location>
    </subcellularLocation>
</comment>
<comment type="similarity">
    <text evidence="1 5">Belongs to the universal ribosomal protein uL29 family.</text>
</comment>
<dbReference type="AlphaFoldDB" id="A0A1X9PTZ2"/>
<dbReference type="InterPro" id="IPR050063">
    <property type="entry name" value="Ribosomal_protein_uL29"/>
</dbReference>
<accession>A0A1X9PTZ2</accession>
<evidence type="ECO:0000256" key="2">
    <source>
        <dbReference type="ARBA" id="ARBA00022980"/>
    </source>
</evidence>
<dbReference type="EMBL" id="KY709210">
    <property type="protein sequence ID" value="ARO90985.1"/>
    <property type="molecule type" value="Genomic_DNA"/>
</dbReference>
<keyword evidence="6" id="KW-0934">Plastid</keyword>
<dbReference type="Gene3D" id="1.10.287.310">
    <property type="match status" value="1"/>
</dbReference>
<evidence type="ECO:0000256" key="3">
    <source>
        <dbReference type="ARBA" id="ARBA00023274"/>
    </source>
</evidence>
<dbReference type="SUPFAM" id="SSF46561">
    <property type="entry name" value="Ribosomal protein L29 (L29p)"/>
    <property type="match status" value="1"/>
</dbReference>
<dbReference type="GO" id="GO:0006412">
    <property type="term" value="P:translation"/>
    <property type="evidence" value="ECO:0007669"/>
    <property type="project" value="UniProtKB-UniRule"/>
</dbReference>
<proteinExistence type="inferred from homology"/>
<gene>
    <name evidence="5 6" type="primary">rpl29</name>
</gene>
<keyword evidence="2 5" id="KW-0689">Ribosomal protein</keyword>
<keyword evidence="6" id="KW-0150">Chloroplast</keyword>
<dbReference type="InterPro" id="IPR001854">
    <property type="entry name" value="Ribosomal_uL29"/>
</dbReference>
<dbReference type="PANTHER" id="PTHR10916:SF0">
    <property type="entry name" value="LARGE RIBOSOMAL SUBUNIT PROTEIN UL29C"/>
    <property type="match status" value="1"/>
</dbReference>
<evidence type="ECO:0000313" key="6">
    <source>
        <dbReference type="EMBL" id="ARO90985.1"/>
    </source>
</evidence>
<dbReference type="GO" id="GO:0009507">
    <property type="term" value="C:chloroplast"/>
    <property type="evidence" value="ECO:0007669"/>
    <property type="project" value="UniProtKB-SubCell"/>
</dbReference>
<sequence>MSNISEIRQLTGEEIHKEILLIKKQNLELRFKKATRQSFKSHLFKNNKRRLAQLLTVEQEVRSILLVIAFSL</sequence>
<organism evidence="6">
    <name type="scientific">Corynoplastis japonica</name>
    <dbReference type="NCBI Taxonomy" id="700918"/>
    <lineage>
        <taxon>Eukaryota</taxon>
        <taxon>Rhodophyta</taxon>
        <taxon>Rhodellophyceae</taxon>
        <taxon>Rhodellales</taxon>
        <taxon>Rhodellaceae</taxon>
        <taxon>Corynoplastis</taxon>
    </lineage>
</organism>
<evidence type="ECO:0000256" key="4">
    <source>
        <dbReference type="ARBA" id="ARBA00040028"/>
    </source>
</evidence>
<dbReference type="GO" id="GO:0003735">
    <property type="term" value="F:structural constituent of ribosome"/>
    <property type="evidence" value="ECO:0007669"/>
    <property type="project" value="InterPro"/>
</dbReference>